<name>A0A1B8AR06_FUSPO</name>
<evidence type="ECO:0000313" key="1">
    <source>
        <dbReference type="EMBL" id="OBS22784.1"/>
    </source>
</evidence>
<accession>A0A1B8AR06</accession>
<dbReference type="OrthoDB" id="5057657at2759"/>
<comment type="caution">
    <text evidence="1">The sequence shown here is derived from an EMBL/GenBank/DDBJ whole genome shotgun (WGS) entry which is preliminary data.</text>
</comment>
<gene>
    <name evidence="1" type="ORF">FPOA_09111</name>
</gene>
<keyword evidence="2" id="KW-1185">Reference proteome</keyword>
<dbReference type="OMA" id="KLWDHSA"/>
<reference evidence="1 2" key="1">
    <citation type="submission" date="2016-06" db="EMBL/GenBank/DDBJ databases">
        <title>Living apart together: crosstalk between the core and supernumerary genomes in a fungal plant pathogen.</title>
        <authorList>
            <person name="Vanheule A."/>
            <person name="Audenaert K."/>
            <person name="Warris S."/>
            <person name="Van De Geest H."/>
            <person name="Schijlen E."/>
            <person name="Hofte M."/>
            <person name="De Saeger S."/>
            <person name="Haesaert G."/>
            <person name="Waalwijk C."/>
            <person name="Van Der Lee T."/>
        </authorList>
    </citation>
    <scope>NUCLEOTIDE SEQUENCE [LARGE SCALE GENOMIC DNA]</scope>
    <source>
        <strain evidence="1 2">2516</strain>
    </source>
</reference>
<evidence type="ECO:0000313" key="2">
    <source>
        <dbReference type="Proteomes" id="UP000091967"/>
    </source>
</evidence>
<proteinExistence type="predicted"/>
<dbReference type="EMBL" id="LYXU01000003">
    <property type="protein sequence ID" value="OBS22784.1"/>
    <property type="molecule type" value="Genomic_DNA"/>
</dbReference>
<protein>
    <submittedName>
        <fullName evidence="1">Uncharacterized protein</fullName>
    </submittedName>
</protein>
<sequence>MPVFGKREPADKRGLYERIRGPSKEEVETAVREHFGLKEGRYVETRYSDQQETIQTPCVVFLIVGKFDVGGETCDEVYKGYTITDESAIKLWDHSAVVIMPLT</sequence>
<dbReference type="Proteomes" id="UP000091967">
    <property type="component" value="Unassembled WGS sequence"/>
</dbReference>
<dbReference type="AlphaFoldDB" id="A0A1B8AR06"/>
<organism evidence="1 2">
    <name type="scientific">Fusarium poae</name>
    <dbReference type="NCBI Taxonomy" id="36050"/>
    <lineage>
        <taxon>Eukaryota</taxon>
        <taxon>Fungi</taxon>
        <taxon>Dikarya</taxon>
        <taxon>Ascomycota</taxon>
        <taxon>Pezizomycotina</taxon>
        <taxon>Sordariomycetes</taxon>
        <taxon>Hypocreomycetidae</taxon>
        <taxon>Hypocreales</taxon>
        <taxon>Nectriaceae</taxon>
        <taxon>Fusarium</taxon>
    </lineage>
</organism>